<dbReference type="PROSITE" id="PS50263">
    <property type="entry name" value="CN_HYDROLASE"/>
    <property type="match status" value="1"/>
</dbReference>
<dbReference type="Pfam" id="PF00795">
    <property type="entry name" value="CN_hydrolase"/>
    <property type="match status" value="1"/>
</dbReference>
<proteinExistence type="predicted"/>
<feature type="domain" description="CN hydrolase" evidence="2">
    <location>
        <begin position="13"/>
        <end position="278"/>
    </location>
</feature>
<evidence type="ECO:0000256" key="1">
    <source>
        <dbReference type="ARBA" id="ARBA00022801"/>
    </source>
</evidence>
<accession>A0ABV8UPE7</accession>
<dbReference type="Gene3D" id="3.60.110.10">
    <property type="entry name" value="Carbon-nitrogen hydrolase"/>
    <property type="match status" value="1"/>
</dbReference>
<dbReference type="SUPFAM" id="SSF56317">
    <property type="entry name" value="Carbon-nitrogen hydrolase"/>
    <property type="match status" value="1"/>
</dbReference>
<keyword evidence="1 3" id="KW-0378">Hydrolase</keyword>
<dbReference type="PANTHER" id="PTHR43674">
    <property type="entry name" value="NITRILASE C965.09-RELATED"/>
    <property type="match status" value="1"/>
</dbReference>
<dbReference type="EMBL" id="JBHSCW010000010">
    <property type="protein sequence ID" value="MFC4352964.1"/>
    <property type="molecule type" value="Genomic_DNA"/>
</dbReference>
<evidence type="ECO:0000313" key="4">
    <source>
        <dbReference type="Proteomes" id="UP001595799"/>
    </source>
</evidence>
<comment type="caution">
    <text evidence="3">The sequence shown here is derived from an EMBL/GenBank/DDBJ whole genome shotgun (WGS) entry which is preliminary data.</text>
</comment>
<gene>
    <name evidence="3" type="ORF">ACFOW6_15535</name>
</gene>
<dbReference type="RefSeq" id="WP_382423341.1">
    <property type="nucleotide sequence ID" value="NZ_JBHSCW010000010.1"/>
</dbReference>
<dbReference type="Proteomes" id="UP001595799">
    <property type="component" value="Unassembled WGS sequence"/>
</dbReference>
<keyword evidence="4" id="KW-1185">Reference proteome</keyword>
<dbReference type="PANTHER" id="PTHR43674:SF2">
    <property type="entry name" value="BETA-UREIDOPROPIONASE"/>
    <property type="match status" value="1"/>
</dbReference>
<protein>
    <submittedName>
        <fullName evidence="3">Nitrilase-related carbon-nitrogen hydrolase</fullName>
    </submittedName>
</protein>
<dbReference type="InterPro" id="IPR050345">
    <property type="entry name" value="Aliph_Amidase/BUP"/>
</dbReference>
<dbReference type="GO" id="GO:0016787">
    <property type="term" value="F:hydrolase activity"/>
    <property type="evidence" value="ECO:0007669"/>
    <property type="project" value="UniProtKB-KW"/>
</dbReference>
<sequence>MTEVPADLRIALWVVNLGRASSSLEDWGDLLERQVVTVKEQGAELLVLPEYACEQWLSFAPPGLPPTGEIAWMAEQAPYAREIAAELAIRHGMAILPGSMPVRDPQAAHGEVPFVNRAWLCLPDGSVFHQDKLCLTPGEQDPDDWQLSPARRLTLIHWRGLRLVILICLDCELPDLAAHVSALQPDLILVPSQTSRPSGYHRVFHCARARAVESMTAVAAVGVIGAAATGRPREGYHAGAALFLPCESALGSDGNGGFLPALDSCDDEGPVLSVDIPIERLRTLRRGGAEVWPGPWSARHIELSEETEPF</sequence>
<evidence type="ECO:0000313" key="3">
    <source>
        <dbReference type="EMBL" id="MFC4352964.1"/>
    </source>
</evidence>
<dbReference type="InterPro" id="IPR003010">
    <property type="entry name" value="C-N_Hydrolase"/>
</dbReference>
<name>A0ABV8UPE7_9PROT</name>
<reference evidence="4" key="1">
    <citation type="journal article" date="2019" name="Int. J. Syst. Evol. Microbiol.">
        <title>The Global Catalogue of Microorganisms (GCM) 10K type strain sequencing project: providing services to taxonomists for standard genome sequencing and annotation.</title>
        <authorList>
            <consortium name="The Broad Institute Genomics Platform"/>
            <consortium name="The Broad Institute Genome Sequencing Center for Infectious Disease"/>
            <person name="Wu L."/>
            <person name="Ma J."/>
        </authorList>
    </citation>
    <scope>NUCLEOTIDE SEQUENCE [LARGE SCALE GENOMIC DNA]</scope>
    <source>
        <strain evidence="4">CECT 8472</strain>
    </source>
</reference>
<organism evidence="3 4">
    <name type="scientific">Fodinicurvata halophila</name>
    <dbReference type="NCBI Taxonomy" id="1419723"/>
    <lineage>
        <taxon>Bacteria</taxon>
        <taxon>Pseudomonadati</taxon>
        <taxon>Pseudomonadota</taxon>
        <taxon>Alphaproteobacteria</taxon>
        <taxon>Rhodospirillales</taxon>
        <taxon>Rhodovibrionaceae</taxon>
        <taxon>Fodinicurvata</taxon>
    </lineage>
</organism>
<dbReference type="InterPro" id="IPR036526">
    <property type="entry name" value="C-N_Hydrolase_sf"/>
</dbReference>
<evidence type="ECO:0000259" key="2">
    <source>
        <dbReference type="PROSITE" id="PS50263"/>
    </source>
</evidence>